<dbReference type="Proteomes" id="UP000238442">
    <property type="component" value="Chromosome"/>
</dbReference>
<evidence type="ECO:0000313" key="2">
    <source>
        <dbReference type="EMBL" id="AVI50502.1"/>
    </source>
</evidence>
<dbReference type="InterPro" id="IPR025489">
    <property type="entry name" value="DUF4381"/>
</dbReference>
<evidence type="ECO:0000313" key="3">
    <source>
        <dbReference type="Proteomes" id="UP000238442"/>
    </source>
</evidence>
<protein>
    <submittedName>
        <fullName evidence="2">DUF4381 domain-containing protein</fullName>
    </submittedName>
</protein>
<accession>A0A2S0HV19</accession>
<dbReference type="KEGG" id="aue:C5O00_04700"/>
<sequence length="553" mass="63167">MNRKTTYNLLELFLHNARYAVIATCFLVGFTAQAQLTSGVDTTNIRIGEEIKYTVEVVADSTDLVLFPEGQSFLPLEMIESYKVDTTFEQAKYRLIKKYGLTQFDSGSYTIPPQKIVINERVFSTDSIMIEVADVPVDTTKQKMYEIKPFIEVGSSPFNFLKLLYWLVPLLLIVGVGWYLFRRKKQREAREEQLPPYEEALASLQKLDASNLLKSRRSKDYYSQLTEIVKRYLDREIDDTALESTTDELIERLQLHKDAGHFEFDSETIAKLNSILKRADLVKFAKMEIDQLQASTDRNAVEEIITETHEVVPEPTEEELLMNELYAQEQRRKRRTKRIIYGGAIGVATIIIAGGILSYTYGWDYLKDNIIGHPTKDLVEGQWYRSEYGVPAVIMETPVVLKRKELNLPEATKQEIENNSLFVYGSLVDRFYIVVNTTLYKQPLEGDLEKILESSLAAFEAQGAKNMVVKTESFETEKGIKGLKAYGSFESDNPFVKGNDTQNYEMLVFGQKGALQQVIIASLDSDPYAEQLVDRIRNSIELEVQQPAQQATK</sequence>
<dbReference type="EMBL" id="CP027062">
    <property type="protein sequence ID" value="AVI50502.1"/>
    <property type="molecule type" value="Genomic_DNA"/>
</dbReference>
<reference evidence="2 3" key="1">
    <citation type="submission" date="2018-02" db="EMBL/GenBank/DDBJ databases">
        <title>Genomic analysis of the strain RR4-38 isolated from a seawater recirculating aquaculture system.</title>
        <authorList>
            <person name="Kim Y.-S."/>
            <person name="Jang Y.H."/>
            <person name="Kim K.-H."/>
        </authorList>
    </citation>
    <scope>NUCLEOTIDE SEQUENCE [LARGE SCALE GENOMIC DNA]</scope>
    <source>
        <strain evidence="2 3">RR4-38</strain>
    </source>
</reference>
<proteinExistence type="predicted"/>
<dbReference type="OrthoDB" id="9807384at2"/>
<name>A0A2S0HV19_9FLAO</name>
<evidence type="ECO:0000256" key="1">
    <source>
        <dbReference type="SAM" id="Phobius"/>
    </source>
</evidence>
<feature type="transmembrane region" description="Helical" evidence="1">
    <location>
        <begin position="339"/>
        <end position="361"/>
    </location>
</feature>
<dbReference type="AlphaFoldDB" id="A0A2S0HV19"/>
<dbReference type="Pfam" id="PF14316">
    <property type="entry name" value="DUF4381"/>
    <property type="match status" value="1"/>
</dbReference>
<keyword evidence="1" id="KW-0812">Transmembrane</keyword>
<gene>
    <name evidence="2" type="ORF">C5O00_04700</name>
</gene>
<feature type="transmembrane region" description="Helical" evidence="1">
    <location>
        <begin position="163"/>
        <end position="181"/>
    </location>
</feature>
<organism evidence="2 3">
    <name type="scientific">Pukyongia salina</name>
    <dbReference type="NCBI Taxonomy" id="2094025"/>
    <lineage>
        <taxon>Bacteria</taxon>
        <taxon>Pseudomonadati</taxon>
        <taxon>Bacteroidota</taxon>
        <taxon>Flavobacteriia</taxon>
        <taxon>Flavobacteriales</taxon>
        <taxon>Flavobacteriaceae</taxon>
        <taxon>Pukyongia</taxon>
    </lineage>
</organism>
<dbReference type="RefSeq" id="WP_105215389.1">
    <property type="nucleotide sequence ID" value="NZ_CP027062.1"/>
</dbReference>
<keyword evidence="1" id="KW-1133">Transmembrane helix</keyword>
<keyword evidence="1" id="KW-0472">Membrane</keyword>
<keyword evidence="3" id="KW-1185">Reference proteome</keyword>